<name>A0A4R5LV44_9GAMM</name>
<comment type="caution">
    <text evidence="1">The sequence shown here is derived from an EMBL/GenBank/DDBJ whole genome shotgun (WGS) entry which is preliminary data.</text>
</comment>
<evidence type="ECO:0000313" key="2">
    <source>
        <dbReference type="Proteomes" id="UP000295554"/>
    </source>
</evidence>
<evidence type="ECO:0000313" key="1">
    <source>
        <dbReference type="EMBL" id="TDG15252.1"/>
    </source>
</evidence>
<sequence>MQPLLHHAVDAADDVETDTIPFTVNVVVEDNDGSSANTSFTVMVDDDTPVSGIFNELTVTYNPLDPPQQGDPLLSDSDVNALFSAGADGLGGISITGPDLGPDFTYSQEGNTLFGQAGGEDIFSLTVNPDGTYSFELLAPTAGENETQELSGAPDAGSPTTGLTFGDWFVDAPLDLGFSIDNTEVNPSTAGLSGDGNDFKVGEMLRFEYTPGDDTDAFDPTAGDPDSLNFGLKAPQGATFTVYFYLGSNLVGDPLEGVSGTQADGLNLDIASVAGPFDTIILEPTEAPSALKITSISSVDLYAPVDETITFNVSLTDGDGDVVTADIDVTIDQQVQEGAIASTTTQLFTTSNSGSGGKEAPVDTSQGDTLIATGDDDVFEFTLAEHGGDGTDVTISGFGESGSDSLDLRDLLVGEDAEGADLTSYLNVTFDGANTVIEVSSSGAFKGNASDANLVDQTITLEGVDLVGTDELSTVIQNMLDSGQLTTD</sequence>
<accession>A0A4R5LV44</accession>
<dbReference type="NCBIfam" id="TIGR03661">
    <property type="entry name" value="T1SS_VCA0849"/>
    <property type="match status" value="1"/>
</dbReference>
<dbReference type="OrthoDB" id="5741862at2"/>
<proteinExistence type="predicted"/>
<reference evidence="1 2" key="1">
    <citation type="submission" date="2019-03" db="EMBL/GenBank/DDBJ databases">
        <title>Seongchinamella monodicae gen. nov., sp. nov., a novel member of the Gammaproteobacteria isolated from a tidal mudflat of beach.</title>
        <authorList>
            <person name="Yang H.G."/>
            <person name="Kang J.W."/>
            <person name="Lee S.D."/>
        </authorList>
    </citation>
    <scope>NUCLEOTIDE SEQUENCE [LARGE SCALE GENOMIC DNA]</scope>
    <source>
        <strain evidence="1 2">GH4-78</strain>
    </source>
</reference>
<organism evidence="1 2">
    <name type="scientific">Seongchinamella unica</name>
    <dbReference type="NCBI Taxonomy" id="2547392"/>
    <lineage>
        <taxon>Bacteria</taxon>
        <taxon>Pseudomonadati</taxon>
        <taxon>Pseudomonadota</taxon>
        <taxon>Gammaproteobacteria</taxon>
        <taxon>Cellvibrionales</taxon>
        <taxon>Halieaceae</taxon>
        <taxon>Seongchinamella</taxon>
    </lineage>
</organism>
<dbReference type="AlphaFoldDB" id="A0A4R5LV44"/>
<dbReference type="InterPro" id="IPR019960">
    <property type="entry name" value="T1SS_VCA0849"/>
</dbReference>
<dbReference type="Proteomes" id="UP000295554">
    <property type="component" value="Unassembled WGS sequence"/>
</dbReference>
<protein>
    <submittedName>
        <fullName evidence="1">Type I secretion C-terminal target domain-containing protein</fullName>
    </submittedName>
</protein>
<gene>
    <name evidence="1" type="ORF">E2F43_03185</name>
</gene>
<dbReference type="EMBL" id="SMSE01000001">
    <property type="protein sequence ID" value="TDG15252.1"/>
    <property type="molecule type" value="Genomic_DNA"/>
</dbReference>
<keyword evidence="2" id="KW-1185">Reference proteome</keyword>